<evidence type="ECO:0000313" key="2">
    <source>
        <dbReference type="Proteomes" id="UP000478052"/>
    </source>
</evidence>
<evidence type="ECO:0000313" key="1">
    <source>
        <dbReference type="EMBL" id="KAF0754672.1"/>
    </source>
</evidence>
<dbReference type="EMBL" id="VUJU01004349">
    <property type="protein sequence ID" value="KAF0754672.1"/>
    <property type="molecule type" value="Genomic_DNA"/>
</dbReference>
<reference evidence="1 2" key="1">
    <citation type="submission" date="2019-08" db="EMBL/GenBank/DDBJ databases">
        <title>Whole genome of Aphis craccivora.</title>
        <authorList>
            <person name="Voronova N.V."/>
            <person name="Shulinski R.S."/>
            <person name="Bandarenka Y.V."/>
            <person name="Zhorov D.G."/>
            <person name="Warner D."/>
        </authorList>
    </citation>
    <scope>NUCLEOTIDE SEQUENCE [LARGE SCALE GENOMIC DNA]</scope>
    <source>
        <strain evidence="1">180601</strain>
        <tissue evidence="1">Whole Body</tissue>
    </source>
</reference>
<protein>
    <submittedName>
        <fullName evidence="1">DDE Tnp IS1595 domain-containing protein</fullName>
    </submittedName>
</protein>
<name>A0A6G0YEW5_APHCR</name>
<gene>
    <name evidence="1" type="ORF">FWK35_00020903</name>
</gene>
<dbReference type="OrthoDB" id="2192452at2759"/>
<comment type="caution">
    <text evidence="1">The sequence shown here is derived from an EMBL/GenBank/DDBJ whole genome shotgun (WGS) entry which is preliminary data.</text>
</comment>
<proteinExistence type="predicted"/>
<accession>A0A6G0YEW5</accession>
<dbReference type="AlphaFoldDB" id="A0A6G0YEW5"/>
<organism evidence="1 2">
    <name type="scientific">Aphis craccivora</name>
    <name type="common">Cowpea aphid</name>
    <dbReference type="NCBI Taxonomy" id="307492"/>
    <lineage>
        <taxon>Eukaryota</taxon>
        <taxon>Metazoa</taxon>
        <taxon>Ecdysozoa</taxon>
        <taxon>Arthropoda</taxon>
        <taxon>Hexapoda</taxon>
        <taxon>Insecta</taxon>
        <taxon>Pterygota</taxon>
        <taxon>Neoptera</taxon>
        <taxon>Paraneoptera</taxon>
        <taxon>Hemiptera</taxon>
        <taxon>Sternorrhyncha</taxon>
        <taxon>Aphidomorpha</taxon>
        <taxon>Aphidoidea</taxon>
        <taxon>Aphididae</taxon>
        <taxon>Aphidini</taxon>
        <taxon>Aphis</taxon>
        <taxon>Aphis</taxon>
    </lineage>
</organism>
<keyword evidence="2" id="KW-1185">Reference proteome</keyword>
<dbReference type="Proteomes" id="UP000478052">
    <property type="component" value="Unassembled WGS sequence"/>
</dbReference>
<sequence>MYKTQLNNFVRLLKAYKNLQQEEFQHKTVNHDSYNFINPKTGAHTQDVDRL</sequence>